<evidence type="ECO:0000313" key="1">
    <source>
        <dbReference type="EMBL" id="KAK0655036.1"/>
    </source>
</evidence>
<dbReference type="Proteomes" id="UP001174936">
    <property type="component" value="Unassembled WGS sequence"/>
</dbReference>
<name>A0AA39YM21_9PEZI</name>
<evidence type="ECO:0000313" key="2">
    <source>
        <dbReference type="Proteomes" id="UP001174936"/>
    </source>
</evidence>
<accession>A0AA39YM21</accession>
<reference evidence="1" key="1">
    <citation type="submission" date="2023-06" db="EMBL/GenBank/DDBJ databases">
        <title>Genome-scale phylogeny and comparative genomics of the fungal order Sordariales.</title>
        <authorList>
            <consortium name="Lawrence Berkeley National Laboratory"/>
            <person name="Hensen N."/>
            <person name="Bonometti L."/>
            <person name="Westerberg I."/>
            <person name="Brannstrom I.O."/>
            <person name="Guillou S."/>
            <person name="Cros-Aarteil S."/>
            <person name="Calhoun S."/>
            <person name="Haridas S."/>
            <person name="Kuo A."/>
            <person name="Mondo S."/>
            <person name="Pangilinan J."/>
            <person name="Riley R."/>
            <person name="Labutti K."/>
            <person name="Andreopoulos B."/>
            <person name="Lipzen A."/>
            <person name="Chen C."/>
            <person name="Yanf M."/>
            <person name="Daum C."/>
            <person name="Ng V."/>
            <person name="Clum A."/>
            <person name="Steindorff A."/>
            <person name="Ohm R."/>
            <person name="Martin F."/>
            <person name="Silar P."/>
            <person name="Natvig D."/>
            <person name="Lalanne C."/>
            <person name="Gautier V."/>
            <person name="Ament-Velasquez S.L."/>
            <person name="Kruys A."/>
            <person name="Hutchinson M.I."/>
            <person name="Powell A.J."/>
            <person name="Barry K."/>
            <person name="Miller A.N."/>
            <person name="Grigoriev I.V."/>
            <person name="Debuchy R."/>
            <person name="Gladieux P."/>
            <person name="Thoren M.H."/>
            <person name="Johannesson H."/>
        </authorList>
    </citation>
    <scope>NUCLEOTIDE SEQUENCE</scope>
    <source>
        <strain evidence="1">SMH2532-1</strain>
    </source>
</reference>
<sequence length="80" mass="9497">MCNFTQREYSCGHYRWIASQWCREYTLTHKRCQPDVTDWEYKAEVICGECKAKARALHGPYVAWEGMIKRSPLIERLLAL</sequence>
<protein>
    <submittedName>
        <fullName evidence="1">Uncharacterized protein</fullName>
    </submittedName>
</protein>
<comment type="caution">
    <text evidence="1">The sequence shown here is derived from an EMBL/GenBank/DDBJ whole genome shotgun (WGS) entry which is preliminary data.</text>
</comment>
<dbReference type="EMBL" id="JAULSV010000001">
    <property type="protein sequence ID" value="KAK0655036.1"/>
    <property type="molecule type" value="Genomic_DNA"/>
</dbReference>
<keyword evidence="2" id="KW-1185">Reference proteome</keyword>
<dbReference type="AlphaFoldDB" id="A0AA39YM21"/>
<proteinExistence type="predicted"/>
<organism evidence="1 2">
    <name type="scientific">Cercophora newfieldiana</name>
    <dbReference type="NCBI Taxonomy" id="92897"/>
    <lineage>
        <taxon>Eukaryota</taxon>
        <taxon>Fungi</taxon>
        <taxon>Dikarya</taxon>
        <taxon>Ascomycota</taxon>
        <taxon>Pezizomycotina</taxon>
        <taxon>Sordariomycetes</taxon>
        <taxon>Sordariomycetidae</taxon>
        <taxon>Sordariales</taxon>
        <taxon>Lasiosphaeriaceae</taxon>
        <taxon>Cercophora</taxon>
    </lineage>
</organism>
<gene>
    <name evidence="1" type="ORF">B0T16DRAFT_450780</name>
</gene>